<accession>A0ABN2NMZ8</accession>
<reference evidence="2 3" key="1">
    <citation type="journal article" date="2019" name="Int. J. Syst. Evol. Microbiol.">
        <title>The Global Catalogue of Microorganisms (GCM) 10K type strain sequencing project: providing services to taxonomists for standard genome sequencing and annotation.</title>
        <authorList>
            <consortium name="The Broad Institute Genomics Platform"/>
            <consortium name="The Broad Institute Genome Sequencing Center for Infectious Disease"/>
            <person name="Wu L."/>
            <person name="Ma J."/>
        </authorList>
    </citation>
    <scope>NUCLEOTIDE SEQUENCE [LARGE SCALE GENOMIC DNA]</scope>
    <source>
        <strain evidence="2 3">JCM 14326</strain>
    </source>
</reference>
<evidence type="ECO:0000259" key="1">
    <source>
        <dbReference type="PROSITE" id="PS50943"/>
    </source>
</evidence>
<feature type="domain" description="HTH cro/C1-type" evidence="1">
    <location>
        <begin position="8"/>
        <end position="54"/>
    </location>
</feature>
<dbReference type="InterPro" id="IPR001387">
    <property type="entry name" value="Cro/C1-type_HTH"/>
</dbReference>
<evidence type="ECO:0000313" key="3">
    <source>
        <dbReference type="Proteomes" id="UP001501094"/>
    </source>
</evidence>
<dbReference type="Proteomes" id="UP001501094">
    <property type="component" value="Unassembled WGS sequence"/>
</dbReference>
<dbReference type="Pfam" id="PF01381">
    <property type="entry name" value="HTH_3"/>
    <property type="match status" value="1"/>
</dbReference>
<dbReference type="SMART" id="SM00530">
    <property type="entry name" value="HTH_XRE"/>
    <property type="match status" value="1"/>
</dbReference>
<organism evidence="2 3">
    <name type="scientific">Myceligenerans crystallogenes</name>
    <dbReference type="NCBI Taxonomy" id="316335"/>
    <lineage>
        <taxon>Bacteria</taxon>
        <taxon>Bacillati</taxon>
        <taxon>Actinomycetota</taxon>
        <taxon>Actinomycetes</taxon>
        <taxon>Micrococcales</taxon>
        <taxon>Promicromonosporaceae</taxon>
        <taxon>Myceligenerans</taxon>
    </lineage>
</organism>
<protein>
    <recommendedName>
        <fullName evidence="1">HTH cro/C1-type domain-containing protein</fullName>
    </recommendedName>
</protein>
<proteinExistence type="predicted"/>
<keyword evidence="3" id="KW-1185">Reference proteome</keyword>
<name>A0ABN2NMZ8_9MICO</name>
<dbReference type="Gene3D" id="1.10.260.40">
    <property type="entry name" value="lambda repressor-like DNA-binding domains"/>
    <property type="match status" value="1"/>
</dbReference>
<dbReference type="SUPFAM" id="SSF47413">
    <property type="entry name" value="lambda repressor-like DNA-binding domains"/>
    <property type="match status" value="1"/>
</dbReference>
<dbReference type="CDD" id="cd00093">
    <property type="entry name" value="HTH_XRE"/>
    <property type="match status" value="1"/>
</dbReference>
<dbReference type="RefSeq" id="WP_344106522.1">
    <property type="nucleotide sequence ID" value="NZ_BAAANL010000012.1"/>
</dbReference>
<sequence>MTTAAEILARVRRDKGVSMSAMAEMADVAASTVSRIENGRFEPTYRLLAQVIEASGFHIRVEVCLDGCLEKES</sequence>
<dbReference type="EMBL" id="BAAANL010000012">
    <property type="protein sequence ID" value="GAA1876215.1"/>
    <property type="molecule type" value="Genomic_DNA"/>
</dbReference>
<comment type="caution">
    <text evidence="2">The sequence shown here is derived from an EMBL/GenBank/DDBJ whole genome shotgun (WGS) entry which is preliminary data.</text>
</comment>
<dbReference type="InterPro" id="IPR010982">
    <property type="entry name" value="Lambda_DNA-bd_dom_sf"/>
</dbReference>
<gene>
    <name evidence="2" type="ORF">GCM10009751_39960</name>
</gene>
<dbReference type="PROSITE" id="PS50943">
    <property type="entry name" value="HTH_CROC1"/>
    <property type="match status" value="1"/>
</dbReference>
<evidence type="ECO:0000313" key="2">
    <source>
        <dbReference type="EMBL" id="GAA1876215.1"/>
    </source>
</evidence>